<dbReference type="PROSITE" id="PS51257">
    <property type="entry name" value="PROKAR_LIPOPROTEIN"/>
    <property type="match status" value="1"/>
</dbReference>
<comment type="caution">
    <text evidence="1">The sequence shown here is derived from an EMBL/GenBank/DDBJ whole genome shotgun (WGS) entry which is preliminary data.</text>
</comment>
<dbReference type="eggNOG" id="ENOG502ZCJH">
    <property type="taxonomic scope" value="Bacteria"/>
</dbReference>
<name>F5SWE9_9GAMM</name>
<dbReference type="Pfam" id="PF11279">
    <property type="entry name" value="DUF3080"/>
    <property type="match status" value="1"/>
</dbReference>
<sequence>MIALRFPMLSIKCVFVLALVFLLTSCDPFSQPESMMDEYLVRLARVLEQDLPAPAAPVLTKLPDKKERTLSIPEIDVNMLEFLSFYGCELQVVVAERNSILGRVMLPINRLRYEVRFIESAKQCLATTDDKKTTHILQQAIAKKSAVLPAVFWNAIWSTEEIEQLMTYSKGYLPVDANSINTIRTGLQALVDIKKQIDNKKFDINLDHLGTIQQQWLYSHVAGKLLKSAQLLTLRLNEATRIIDKRLIQKPLCYKQRVTPQAEILRSFFFNIYIAKVQPYLASVSQQGESIFPLLDKLAVLQGESKASDEFQHYQRTYLDTQSSSGIWQKLQTAIQLHTKSWQHLLKQCGMQPGVNS</sequence>
<gene>
    <name evidence="1" type="ORF">MAMP_02427</name>
</gene>
<dbReference type="InterPro" id="IPR021431">
    <property type="entry name" value="DUF3080"/>
</dbReference>
<evidence type="ECO:0008006" key="3">
    <source>
        <dbReference type="Google" id="ProtNLM"/>
    </source>
</evidence>
<dbReference type="AlphaFoldDB" id="F5SWE9"/>
<dbReference type="STRING" id="1026882.MAMP_02427"/>
<dbReference type="EMBL" id="AFIG01000001">
    <property type="protein sequence ID" value="EGL55433.1"/>
    <property type="molecule type" value="Genomic_DNA"/>
</dbReference>
<reference evidence="1 2" key="1">
    <citation type="journal article" date="2011" name="J. Bacteriol.">
        <title>Draft genome sequence of Methylophaga aminisulfidivorans MP T.</title>
        <authorList>
            <person name="Han G.H."/>
            <person name="Kim W."/>
            <person name="Chun J."/>
            <person name="Kim S.W."/>
        </authorList>
    </citation>
    <scope>NUCLEOTIDE SEQUENCE [LARGE SCALE GENOMIC DNA]</scope>
    <source>
        <strain evidence="2">MP(T)</strain>
    </source>
</reference>
<keyword evidence="2" id="KW-1185">Reference proteome</keyword>
<dbReference type="OrthoDB" id="6997572at2"/>
<accession>F5SWE9</accession>
<organism evidence="1 2">
    <name type="scientific">Methylophaga aminisulfidivorans MP</name>
    <dbReference type="NCBI Taxonomy" id="1026882"/>
    <lineage>
        <taxon>Bacteria</taxon>
        <taxon>Pseudomonadati</taxon>
        <taxon>Pseudomonadota</taxon>
        <taxon>Gammaproteobacteria</taxon>
        <taxon>Thiotrichales</taxon>
        <taxon>Piscirickettsiaceae</taxon>
        <taxon>Methylophaga</taxon>
    </lineage>
</organism>
<proteinExistence type="predicted"/>
<protein>
    <recommendedName>
        <fullName evidence="3">DUF3080 domain-containing protein</fullName>
    </recommendedName>
</protein>
<dbReference type="Proteomes" id="UP000003544">
    <property type="component" value="Unassembled WGS sequence"/>
</dbReference>
<dbReference type="RefSeq" id="WP_007145319.1">
    <property type="nucleotide sequence ID" value="NZ_AFIG01000001.1"/>
</dbReference>
<evidence type="ECO:0000313" key="1">
    <source>
        <dbReference type="EMBL" id="EGL55433.1"/>
    </source>
</evidence>
<evidence type="ECO:0000313" key="2">
    <source>
        <dbReference type="Proteomes" id="UP000003544"/>
    </source>
</evidence>